<dbReference type="AlphaFoldDB" id="A0A495SDI0"/>
<dbReference type="EMBL" id="RBXB01000002">
    <property type="protein sequence ID" value="RKS97531.1"/>
    <property type="molecule type" value="Genomic_DNA"/>
</dbReference>
<proteinExistence type="predicted"/>
<dbReference type="PANTHER" id="PTHR21174:SF0">
    <property type="entry name" value="HD PHOSPHOHYDROLASE FAMILY PROTEIN-RELATED"/>
    <property type="match status" value="1"/>
</dbReference>
<accession>A0A495SDI0</accession>
<keyword evidence="1" id="KW-0378">Hydrolase</keyword>
<name>A0A495SDI0_9FLAO</name>
<protein>
    <submittedName>
        <fullName evidence="1">Putative metal-dependent HD superfamily phosphohydrolase</fullName>
    </submittedName>
</protein>
<dbReference type="PANTHER" id="PTHR21174">
    <property type="match status" value="1"/>
</dbReference>
<dbReference type="SUPFAM" id="SSF109604">
    <property type="entry name" value="HD-domain/PDEase-like"/>
    <property type="match status" value="1"/>
</dbReference>
<dbReference type="Proteomes" id="UP000272428">
    <property type="component" value="Unassembled WGS sequence"/>
</dbReference>
<evidence type="ECO:0000313" key="2">
    <source>
        <dbReference type="Proteomes" id="UP000272428"/>
    </source>
</evidence>
<dbReference type="GO" id="GO:0016787">
    <property type="term" value="F:hydrolase activity"/>
    <property type="evidence" value="ECO:0007669"/>
    <property type="project" value="UniProtKB-KW"/>
</dbReference>
<reference evidence="1 2" key="1">
    <citation type="submission" date="2018-10" db="EMBL/GenBank/DDBJ databases">
        <title>Genomic Encyclopedia of Archaeal and Bacterial Type Strains, Phase II (KMG-II): from individual species to whole genera.</title>
        <authorList>
            <person name="Goeker M."/>
        </authorList>
    </citation>
    <scope>NUCLEOTIDE SEQUENCE [LARGE SCALE GENOMIC DNA]</scope>
    <source>
        <strain evidence="1 2">DSM 14219</strain>
    </source>
</reference>
<dbReference type="PIRSF" id="PIRSF035170">
    <property type="entry name" value="HD_phosphohydro"/>
    <property type="match status" value="1"/>
</dbReference>
<evidence type="ECO:0000313" key="1">
    <source>
        <dbReference type="EMBL" id="RKS97531.1"/>
    </source>
</evidence>
<dbReference type="InterPro" id="IPR009218">
    <property type="entry name" value="HD_phosphohydro"/>
</dbReference>
<keyword evidence="2" id="KW-1185">Reference proteome</keyword>
<sequence>MDLKERFVRNSQQFSQDLNLIESLWLEIEKKHSGKGRFYHNLEHLNSMFSELEAVRDQILNFTTITFSVFYHDIIYDVTSKSNEEKSAEFAVSRLEKLKVDKKTIKDVFEQILTTKTHQISGHHDTNYLLDADLSVLGKDPEAYLKYTKKIRKEYSFYPDLLYKPGRKKVLQHFSELDHIFKTEYFKSKYEKQAKENIEAELESL</sequence>
<gene>
    <name evidence="1" type="ORF">BCF58_1662</name>
</gene>
<organism evidence="1 2">
    <name type="scientific">Chryseobacterium defluvii</name>
    <dbReference type="NCBI Taxonomy" id="160396"/>
    <lineage>
        <taxon>Bacteria</taxon>
        <taxon>Pseudomonadati</taxon>
        <taxon>Bacteroidota</taxon>
        <taxon>Flavobacteriia</taxon>
        <taxon>Flavobacteriales</taxon>
        <taxon>Weeksellaceae</taxon>
        <taxon>Chryseobacterium group</taxon>
        <taxon>Chryseobacterium</taxon>
    </lineage>
</organism>
<dbReference type="RefSeq" id="WP_121461320.1">
    <property type="nucleotide sequence ID" value="NZ_RBXB01000002.1"/>
</dbReference>
<comment type="caution">
    <text evidence="1">The sequence shown here is derived from an EMBL/GenBank/DDBJ whole genome shotgun (WGS) entry which is preliminary data.</text>
</comment>
<dbReference type="OrthoDB" id="9808993at2"/>